<evidence type="ECO:0000313" key="3">
    <source>
        <dbReference type="EMBL" id="KAJ9586122.1"/>
    </source>
</evidence>
<dbReference type="PANTHER" id="PTHR23282:SF101">
    <property type="entry name" value="MAM DOMAIN-CONTAINING PROTEIN"/>
    <property type="match status" value="1"/>
</dbReference>
<dbReference type="Proteomes" id="UP001233999">
    <property type="component" value="Unassembled WGS sequence"/>
</dbReference>
<evidence type="ECO:0000259" key="2">
    <source>
        <dbReference type="PROSITE" id="PS50060"/>
    </source>
</evidence>
<organism evidence="3 4">
    <name type="scientific">Diploptera punctata</name>
    <name type="common">Pacific beetle cockroach</name>
    <dbReference type="NCBI Taxonomy" id="6984"/>
    <lineage>
        <taxon>Eukaryota</taxon>
        <taxon>Metazoa</taxon>
        <taxon>Ecdysozoa</taxon>
        <taxon>Arthropoda</taxon>
        <taxon>Hexapoda</taxon>
        <taxon>Insecta</taxon>
        <taxon>Pterygota</taxon>
        <taxon>Neoptera</taxon>
        <taxon>Polyneoptera</taxon>
        <taxon>Dictyoptera</taxon>
        <taxon>Blattodea</taxon>
        <taxon>Blaberoidea</taxon>
        <taxon>Blaberidae</taxon>
        <taxon>Diplopterinae</taxon>
        <taxon>Diploptera</taxon>
    </lineage>
</organism>
<feature type="compositionally biased region" description="Polar residues" evidence="1">
    <location>
        <begin position="132"/>
        <end position="141"/>
    </location>
</feature>
<reference evidence="3" key="1">
    <citation type="journal article" date="2023" name="IScience">
        <title>Live-bearing cockroach genome reveals convergent evolutionary mechanisms linked to viviparity in insects and beyond.</title>
        <authorList>
            <person name="Fouks B."/>
            <person name="Harrison M.C."/>
            <person name="Mikhailova A.A."/>
            <person name="Marchal E."/>
            <person name="English S."/>
            <person name="Carruthers M."/>
            <person name="Jennings E.C."/>
            <person name="Chiamaka E.L."/>
            <person name="Frigard R.A."/>
            <person name="Pippel M."/>
            <person name="Attardo G.M."/>
            <person name="Benoit J.B."/>
            <person name="Bornberg-Bauer E."/>
            <person name="Tobe S.S."/>
        </authorList>
    </citation>
    <scope>NUCLEOTIDE SEQUENCE</scope>
    <source>
        <strain evidence="3">Stay&amp;Tobe</strain>
    </source>
</reference>
<dbReference type="SUPFAM" id="SSF49899">
    <property type="entry name" value="Concanavalin A-like lectins/glucanases"/>
    <property type="match status" value="3"/>
</dbReference>
<dbReference type="PANTHER" id="PTHR23282">
    <property type="entry name" value="APICAL ENDOSOMAL GLYCOPROTEIN PRECURSOR"/>
    <property type="match status" value="1"/>
</dbReference>
<dbReference type="SMART" id="SM00137">
    <property type="entry name" value="MAM"/>
    <property type="match status" value="3"/>
</dbReference>
<feature type="domain" description="MAM" evidence="2">
    <location>
        <begin position="172"/>
        <end position="364"/>
    </location>
</feature>
<feature type="compositionally biased region" description="Low complexity" evidence="1">
    <location>
        <begin position="145"/>
        <end position="162"/>
    </location>
</feature>
<dbReference type="AlphaFoldDB" id="A0AAD8EDU2"/>
<sequence length="773" mass="83896">VLEAPLIKYNFILGNDEGVAPASVVPETARTSNQVDAETSFDYRDDEEDSDEADDELEGRRVGGGGGGGGGGRGRGTGGGVGGAGGGGGEGAGGRGWGSTGGGSSGGKWSASGGGAPSESYTTHVYTEPSDVATTEQNVPSTAYPMTTGRPQPRTTMTTTTPAPSPAEDLDVSCDFGDSPDETMCDWRNSEDGALDWRVGTGKTSNWLGGPTNDFSTGETGGGFAYVETSQIPLPQGRNMYAGALMESPLMVGTGPQGSCIQFAYVIDGLSPAELHVLLQTDSASSWTHLEPVMTNLSDGRLLWQAEYHTQGLWKQAQFLYTCEAPHKLVFEGVPVEVSDPVRLYRGFIAVDKIQQLPGSACKGFCTFSAGFCDWDNDEDDDFEWSLSRGSRNPVTGPTSDISPDKVGGGGYAFIDSGFPRRPGDMARLISPSFEETGFNKPLCMRFWFHMFGPVIGELRVLLKVNKFSDPTPMREIWRLSGSAGNAWFLAQVSVSSIHEFQVVFEATVGNTGMSDIALDDITFVEGPCPASPQVASPKAQDCTFEVDECGWTNVPSSRGRDKIEWQRMPIRSQNIRYRRRPSSNRQSGSNEYFLNLGRKLLQPTGSTTQLVSPEFVASEEPRCLCFWYLMHEPFIDVSGPSLGVLRILLLFGKSQTLIPLWQLTNNQGPIWHYGQVPVLETRSYRKVVFEGIWGPNRASGTIAIDDVTLYEGECIEMPTHAVVRAEDCSFERGICGWQNMSHADPNERLVSWQMAADMHRPNQLQDKTFGTS</sequence>
<feature type="region of interest" description="Disordered" evidence="1">
    <location>
        <begin position="24"/>
        <end position="170"/>
    </location>
</feature>
<feature type="domain" description="MAM" evidence="2">
    <location>
        <begin position="364"/>
        <end position="531"/>
    </location>
</feature>
<dbReference type="InterPro" id="IPR000998">
    <property type="entry name" value="MAM_dom"/>
</dbReference>
<keyword evidence="4" id="KW-1185">Reference proteome</keyword>
<feature type="non-terminal residue" evidence="3">
    <location>
        <position position="773"/>
    </location>
</feature>
<feature type="non-terminal residue" evidence="3">
    <location>
        <position position="1"/>
    </location>
</feature>
<dbReference type="InterPro" id="IPR051560">
    <property type="entry name" value="MAM_domain-containing"/>
</dbReference>
<proteinExistence type="predicted"/>
<gene>
    <name evidence="3" type="ORF">L9F63_020234</name>
</gene>
<feature type="compositionally biased region" description="Gly residues" evidence="1">
    <location>
        <begin position="62"/>
        <end position="116"/>
    </location>
</feature>
<dbReference type="EMBL" id="JASPKZ010007205">
    <property type="protein sequence ID" value="KAJ9586122.1"/>
    <property type="molecule type" value="Genomic_DNA"/>
</dbReference>
<dbReference type="Gene3D" id="2.60.120.200">
    <property type="match status" value="3"/>
</dbReference>
<comment type="caution">
    <text evidence="3">The sequence shown here is derived from an EMBL/GenBank/DDBJ whole genome shotgun (WGS) entry which is preliminary data.</text>
</comment>
<dbReference type="PROSITE" id="PS50060">
    <property type="entry name" value="MAM_2"/>
    <property type="match status" value="3"/>
</dbReference>
<reference evidence="3" key="2">
    <citation type="submission" date="2023-05" db="EMBL/GenBank/DDBJ databases">
        <authorList>
            <person name="Fouks B."/>
        </authorList>
    </citation>
    <scope>NUCLEOTIDE SEQUENCE</scope>
    <source>
        <strain evidence="3">Stay&amp;Tobe</strain>
        <tissue evidence="3">Testes</tissue>
    </source>
</reference>
<accession>A0AAD8EDU2</accession>
<dbReference type="GO" id="GO:0016020">
    <property type="term" value="C:membrane"/>
    <property type="evidence" value="ECO:0007669"/>
    <property type="project" value="InterPro"/>
</dbReference>
<feature type="compositionally biased region" description="Acidic residues" evidence="1">
    <location>
        <begin position="44"/>
        <end position="57"/>
    </location>
</feature>
<dbReference type="PRINTS" id="PR00020">
    <property type="entry name" value="MAMDOMAIN"/>
</dbReference>
<dbReference type="Pfam" id="PF00629">
    <property type="entry name" value="MAM"/>
    <property type="match status" value="3"/>
</dbReference>
<evidence type="ECO:0000313" key="4">
    <source>
        <dbReference type="Proteomes" id="UP001233999"/>
    </source>
</evidence>
<dbReference type="InterPro" id="IPR013320">
    <property type="entry name" value="ConA-like_dom_sf"/>
</dbReference>
<dbReference type="CDD" id="cd06263">
    <property type="entry name" value="MAM"/>
    <property type="match status" value="3"/>
</dbReference>
<feature type="domain" description="MAM" evidence="2">
    <location>
        <begin position="541"/>
        <end position="717"/>
    </location>
</feature>
<name>A0AAD8EDU2_DIPPU</name>
<evidence type="ECO:0000256" key="1">
    <source>
        <dbReference type="SAM" id="MobiDB-lite"/>
    </source>
</evidence>
<protein>
    <recommendedName>
        <fullName evidence="2">MAM domain-containing protein</fullName>
    </recommendedName>
</protein>